<comment type="pathway">
    <text evidence="9">Protein modification; lipoprotein biosynthesis (N-acyl transfer).</text>
</comment>
<keyword evidence="7 9" id="KW-0472">Membrane</keyword>
<evidence type="ECO:0000256" key="6">
    <source>
        <dbReference type="ARBA" id="ARBA00022989"/>
    </source>
</evidence>
<comment type="similarity">
    <text evidence="2 9">Belongs to the CN hydrolase family. Apolipoprotein N-acyltransferase subfamily.</text>
</comment>
<dbReference type="SUPFAM" id="SSF56317">
    <property type="entry name" value="Carbon-nitrogen hydrolase"/>
    <property type="match status" value="1"/>
</dbReference>
<dbReference type="OrthoDB" id="9804277at2"/>
<evidence type="ECO:0000313" key="11">
    <source>
        <dbReference type="EMBL" id="KJY96846.1"/>
    </source>
</evidence>
<proteinExistence type="inferred from homology"/>
<feature type="transmembrane region" description="Helical" evidence="9">
    <location>
        <begin position="92"/>
        <end position="118"/>
    </location>
</feature>
<comment type="subcellular location">
    <subcellularLocation>
        <location evidence="1 9">Cell membrane</location>
        <topology evidence="1 9">Multi-pass membrane protein</topology>
    </subcellularLocation>
</comment>
<keyword evidence="3 9" id="KW-1003">Cell membrane</keyword>
<dbReference type="Proteomes" id="UP000033664">
    <property type="component" value="Unassembled WGS sequence"/>
</dbReference>
<dbReference type="PANTHER" id="PTHR38686:SF1">
    <property type="entry name" value="APOLIPOPROTEIN N-ACYLTRANSFERASE"/>
    <property type="match status" value="1"/>
</dbReference>
<dbReference type="InterPro" id="IPR045378">
    <property type="entry name" value="LNT_N"/>
</dbReference>
<evidence type="ECO:0000256" key="1">
    <source>
        <dbReference type="ARBA" id="ARBA00004651"/>
    </source>
</evidence>
<keyword evidence="5 9" id="KW-0812">Transmembrane</keyword>
<feature type="transmembrane region" description="Helical" evidence="9">
    <location>
        <begin position="20"/>
        <end position="47"/>
    </location>
</feature>
<evidence type="ECO:0000256" key="9">
    <source>
        <dbReference type="HAMAP-Rule" id="MF_01148"/>
    </source>
</evidence>
<feature type="domain" description="CN hydrolase" evidence="10">
    <location>
        <begin position="228"/>
        <end position="479"/>
    </location>
</feature>
<dbReference type="PROSITE" id="PS50263">
    <property type="entry name" value="CN_HYDROLASE"/>
    <property type="match status" value="1"/>
</dbReference>
<keyword evidence="8 9" id="KW-0012">Acyltransferase</keyword>
<evidence type="ECO:0000259" key="10">
    <source>
        <dbReference type="PROSITE" id="PS50263"/>
    </source>
</evidence>
<dbReference type="NCBIfam" id="TIGR00546">
    <property type="entry name" value="lnt"/>
    <property type="match status" value="1"/>
</dbReference>
<comment type="caution">
    <text evidence="11">The sequence shown here is derived from an EMBL/GenBank/DDBJ whole genome shotgun (WGS) entry which is preliminary data.</text>
</comment>
<comment type="catalytic activity">
    <reaction evidence="9">
        <text>N-terminal S-1,2-diacyl-sn-glyceryl-L-cysteinyl-[lipoprotein] + a glycerophospholipid = N-acyl-S-1,2-diacyl-sn-glyceryl-L-cysteinyl-[lipoprotein] + a 2-acyl-sn-glycero-3-phospholipid + H(+)</text>
        <dbReference type="Rhea" id="RHEA:48228"/>
        <dbReference type="Rhea" id="RHEA-COMP:14681"/>
        <dbReference type="Rhea" id="RHEA-COMP:14684"/>
        <dbReference type="ChEBI" id="CHEBI:15378"/>
        <dbReference type="ChEBI" id="CHEBI:136912"/>
        <dbReference type="ChEBI" id="CHEBI:140656"/>
        <dbReference type="ChEBI" id="CHEBI:140657"/>
        <dbReference type="ChEBI" id="CHEBI:140660"/>
        <dbReference type="EC" id="2.3.1.269"/>
    </reaction>
</comment>
<evidence type="ECO:0000256" key="3">
    <source>
        <dbReference type="ARBA" id="ARBA00022475"/>
    </source>
</evidence>
<evidence type="ECO:0000256" key="8">
    <source>
        <dbReference type="ARBA" id="ARBA00023315"/>
    </source>
</evidence>
<dbReference type="InterPro" id="IPR004563">
    <property type="entry name" value="Apolipo_AcylTrfase"/>
</dbReference>
<sequence length="516" mass="57817">MAKILTRLKQQFSDKKTWLALVAGLVLTFAYAPFGAWPLAFFSIAVLCYCSYQAPVKQAAWYGFIFAIGWFAAGISWVHVSIAQFGGMPLPASIAIMALLVAYLALYPALALALTAFIHKHSGAWLAPLLISFAFSEWLRGTLLTGFPWLSLGYTQTDSPVNILAPMVGEFGLSVLVLAVGYGLYRLFCAKVWQPLVATLATGALVAALATVFNYNQYSGKQLNVALVQGNIKQSMRWQPENFWPTMLKYQDMTRLHWDADLVVWPEAAIPELEQLAGEYLTSLDKAAVFNDTALITGIVDYQYDTRNVYNTLVVVGKKQRDSSAGQYRYLHKNRYRKHQLLPIGEFVPFEDLLRPLAPLFDLPMSSFSRGERVQDNLIANGYHILAAICYEIAFPDLVRDNYRSDSDILFTVSNDAWFGDSHGPHQHMQISRMRALELQRPLVRVTNTGVTGVYDPISQSQLSLAQFDADVLRADVRLISGDSLYAQYGRWPTWLALLCLLGLSLYYSRRVKKSA</sequence>
<dbReference type="eggNOG" id="COG0815">
    <property type="taxonomic scope" value="Bacteria"/>
</dbReference>
<keyword evidence="6 9" id="KW-1133">Transmembrane helix</keyword>
<dbReference type="InterPro" id="IPR003010">
    <property type="entry name" value="C-N_Hydrolase"/>
</dbReference>
<dbReference type="EC" id="2.3.1.269" evidence="9"/>
<dbReference type="Pfam" id="PF00795">
    <property type="entry name" value="CN_hydrolase"/>
    <property type="match status" value="1"/>
</dbReference>
<dbReference type="InterPro" id="IPR036526">
    <property type="entry name" value="C-N_Hydrolase_sf"/>
</dbReference>
<evidence type="ECO:0000256" key="7">
    <source>
        <dbReference type="ARBA" id="ARBA00023136"/>
    </source>
</evidence>
<dbReference type="Gene3D" id="3.60.110.10">
    <property type="entry name" value="Carbon-nitrogen hydrolase"/>
    <property type="match status" value="1"/>
</dbReference>
<feature type="transmembrane region" description="Helical" evidence="9">
    <location>
        <begin position="163"/>
        <end position="184"/>
    </location>
</feature>
<dbReference type="GO" id="GO:0016410">
    <property type="term" value="F:N-acyltransferase activity"/>
    <property type="evidence" value="ECO:0007669"/>
    <property type="project" value="UniProtKB-UniRule"/>
</dbReference>
<dbReference type="PATRIC" id="fig|151081.8.peg.2546"/>
<accession>A0A0F4PRD7</accession>
<gene>
    <name evidence="9" type="primary">lnt</name>
    <name evidence="11" type="ORF">TW72_16695</name>
</gene>
<name>A0A0F4PRD7_9GAMM</name>
<dbReference type="GO" id="GO:0042158">
    <property type="term" value="P:lipoprotein biosynthetic process"/>
    <property type="evidence" value="ECO:0007669"/>
    <property type="project" value="UniProtKB-UniRule"/>
</dbReference>
<reference evidence="11 12" key="1">
    <citation type="journal article" date="2015" name="BMC Genomics">
        <title>Genome mining reveals unlocked bioactive potential of marine Gram-negative bacteria.</title>
        <authorList>
            <person name="Machado H."/>
            <person name="Sonnenschein E.C."/>
            <person name="Melchiorsen J."/>
            <person name="Gram L."/>
        </authorList>
    </citation>
    <scope>NUCLEOTIDE SEQUENCE [LARGE SCALE GENOMIC DNA]</scope>
    <source>
        <strain evidence="11 12">S3137</strain>
    </source>
</reference>
<dbReference type="GO" id="GO:0005886">
    <property type="term" value="C:plasma membrane"/>
    <property type="evidence" value="ECO:0007669"/>
    <property type="project" value="UniProtKB-SubCell"/>
</dbReference>
<comment type="function">
    <text evidence="9">Catalyzes the phospholipid dependent N-acylation of the N-terminal cysteine of apolipoprotein, the last step in lipoprotein maturation.</text>
</comment>
<keyword evidence="12" id="KW-1185">Reference proteome</keyword>
<evidence type="ECO:0000256" key="5">
    <source>
        <dbReference type="ARBA" id="ARBA00022692"/>
    </source>
</evidence>
<organism evidence="11 12">
    <name type="scientific">Pseudoalteromonas ruthenica</name>
    <dbReference type="NCBI Taxonomy" id="151081"/>
    <lineage>
        <taxon>Bacteria</taxon>
        <taxon>Pseudomonadati</taxon>
        <taxon>Pseudomonadota</taxon>
        <taxon>Gammaproteobacteria</taxon>
        <taxon>Alteromonadales</taxon>
        <taxon>Pseudoalteromonadaceae</taxon>
        <taxon>Pseudoalteromonas</taxon>
    </lineage>
</organism>
<protein>
    <recommendedName>
        <fullName evidence="9">Apolipoprotein N-acyltransferase</fullName>
        <shortName evidence="9">ALP N-acyltransferase</shortName>
        <ecNumber evidence="9">2.3.1.269</ecNumber>
    </recommendedName>
</protein>
<feature type="transmembrane region" description="Helical" evidence="9">
    <location>
        <begin position="196"/>
        <end position="215"/>
    </location>
</feature>
<dbReference type="HAMAP" id="MF_01148">
    <property type="entry name" value="Lnt"/>
    <property type="match status" value="1"/>
</dbReference>
<feature type="transmembrane region" description="Helical" evidence="9">
    <location>
        <begin position="492"/>
        <end position="509"/>
    </location>
</feature>
<dbReference type="UniPathway" id="UPA00666"/>
<keyword evidence="4 9" id="KW-0808">Transferase</keyword>
<dbReference type="AlphaFoldDB" id="A0A0F4PRD7"/>
<dbReference type="GeneID" id="58230136"/>
<dbReference type="CDD" id="cd07571">
    <property type="entry name" value="ALP_N-acyl_transferase"/>
    <property type="match status" value="1"/>
</dbReference>
<dbReference type="PANTHER" id="PTHR38686">
    <property type="entry name" value="APOLIPOPROTEIN N-ACYLTRANSFERASE"/>
    <property type="match status" value="1"/>
</dbReference>
<evidence type="ECO:0000313" key="12">
    <source>
        <dbReference type="Proteomes" id="UP000033664"/>
    </source>
</evidence>
<evidence type="ECO:0000256" key="4">
    <source>
        <dbReference type="ARBA" id="ARBA00022679"/>
    </source>
</evidence>
<dbReference type="Pfam" id="PF20154">
    <property type="entry name" value="LNT_N"/>
    <property type="match status" value="1"/>
</dbReference>
<dbReference type="RefSeq" id="WP_045979810.1">
    <property type="nucleotide sequence ID" value="NZ_JXXY01000014.1"/>
</dbReference>
<dbReference type="EMBL" id="JXXZ01000015">
    <property type="protein sequence ID" value="KJY96846.1"/>
    <property type="molecule type" value="Genomic_DNA"/>
</dbReference>
<feature type="transmembrane region" description="Helical" evidence="9">
    <location>
        <begin position="59"/>
        <end position="80"/>
    </location>
</feature>
<evidence type="ECO:0000256" key="2">
    <source>
        <dbReference type="ARBA" id="ARBA00010065"/>
    </source>
</evidence>